<evidence type="ECO:0000313" key="7">
    <source>
        <dbReference type="Proteomes" id="UP000249522"/>
    </source>
</evidence>
<reference evidence="6 7" key="1">
    <citation type="submission" date="2018-06" db="EMBL/GenBank/DDBJ databases">
        <title>Paenibacillus imtechensis sp. nov.</title>
        <authorList>
            <person name="Pinnaka A.K."/>
            <person name="Singh H."/>
            <person name="Kaur M."/>
        </authorList>
    </citation>
    <scope>NUCLEOTIDE SEQUENCE [LARGE SCALE GENOMIC DNA]</scope>
    <source>
        <strain evidence="6 7">SMB1</strain>
    </source>
</reference>
<dbReference type="PANTHER" id="PTHR43280">
    <property type="entry name" value="ARAC-FAMILY TRANSCRIPTIONAL REGULATOR"/>
    <property type="match status" value="1"/>
</dbReference>
<gene>
    <name evidence="6" type="ORF">DNH61_21315</name>
</gene>
<feature type="transmembrane region" description="Helical" evidence="4">
    <location>
        <begin position="312"/>
        <end position="336"/>
    </location>
</feature>
<dbReference type="InterPro" id="IPR009057">
    <property type="entry name" value="Homeodomain-like_sf"/>
</dbReference>
<evidence type="ECO:0000256" key="4">
    <source>
        <dbReference type="SAM" id="Phobius"/>
    </source>
</evidence>
<sequence length="775" mass="87263">MKKINSVFTSLAISYITIVLVIVLLLCSIFYIYVPRNYNEEIRSKNQMMLRNAAQTIESAVFDRVNKIYLDITLHKMTSADPFKKGSLGGESSSIIDLQETLKQEVINNSDLIHAIHLYDPQSQALISSLYGLQVEVHAGSEARRTFDWIDSMRLADTSYLWTGPRMVPKDIYTSESSNNRKLPLITYVHSYPFNSTGEACDLMIGIDLKESALSTIIERMIPADYGSTYLIDASGVIISAADKSMLGTKSSQPAYTNAILASEAAAQSFNVSIDSTSYVVSDHKLQSNGWKIYNVVRENNFYQKSLDLQKVILLICLIAILIGIGLSGVFTVVSYHPVKRLMNKIKGLFDFPSEARHNNEYKLIDTAIHQLTNKVSSLEETLQANKPVIKHNVVLNMLRNGYSAEELEEQMLSLDLPLDYTHHCCLVIDPVSKAFKELDSKTNQYAVYKLINLLEASGFEDTHLIAEELPDRKIVVIVCANRPDDSLLAAIANLALSEVKTHFALDFKVGIGMWVQEYIEVHRSFAAAQTLIKYGFILPEASILQEFSLLNREHSSQELPPSLLAKFKEKLQARSLDGVAGATDNILGEMRQGLYSADHCQFVFMNMVSIYSDFLKKVKFKQSGQFKIDLYKQYSSVYDINGFREWLLQSVTECFSHMDKRSDERAADSIEDVKAYVCSHLAEDLSLEAVAAKVYISPKYLSKIFKEETGISYTEFVTQKRMEKAVELMNNNSLTIEQIAGSVGYATTAYFIKKFKELNGCTPKNYVRTMLKQG</sequence>
<dbReference type="GO" id="GO:0003700">
    <property type="term" value="F:DNA-binding transcription factor activity"/>
    <property type="evidence" value="ECO:0007669"/>
    <property type="project" value="InterPro"/>
</dbReference>
<evidence type="ECO:0000256" key="3">
    <source>
        <dbReference type="ARBA" id="ARBA00023163"/>
    </source>
</evidence>
<feature type="domain" description="HTH araC/xylS-type" evidence="5">
    <location>
        <begin position="672"/>
        <end position="770"/>
    </location>
</feature>
<proteinExistence type="predicted"/>
<evidence type="ECO:0000256" key="1">
    <source>
        <dbReference type="ARBA" id="ARBA00023015"/>
    </source>
</evidence>
<dbReference type="Gene3D" id="3.30.450.20">
    <property type="entry name" value="PAS domain"/>
    <property type="match status" value="1"/>
</dbReference>
<dbReference type="PROSITE" id="PS01124">
    <property type="entry name" value="HTH_ARAC_FAMILY_2"/>
    <property type="match status" value="1"/>
</dbReference>
<dbReference type="Pfam" id="PF17853">
    <property type="entry name" value="GGDEF_2"/>
    <property type="match status" value="1"/>
</dbReference>
<dbReference type="OrthoDB" id="2659895at2"/>
<keyword evidence="1" id="KW-0805">Transcription regulation</keyword>
<dbReference type="AlphaFoldDB" id="A0A2W1LQC0"/>
<dbReference type="Pfam" id="PF12833">
    <property type="entry name" value="HTH_18"/>
    <property type="match status" value="1"/>
</dbReference>
<dbReference type="Gene3D" id="1.10.10.60">
    <property type="entry name" value="Homeodomain-like"/>
    <property type="match status" value="2"/>
</dbReference>
<keyword evidence="4" id="KW-1133">Transmembrane helix</keyword>
<keyword evidence="7" id="KW-1185">Reference proteome</keyword>
<keyword evidence="4" id="KW-0812">Transmembrane</keyword>
<dbReference type="SUPFAM" id="SSF46689">
    <property type="entry name" value="Homeodomain-like"/>
    <property type="match status" value="2"/>
</dbReference>
<keyword evidence="4" id="KW-0472">Membrane</keyword>
<dbReference type="EMBL" id="QKRB01000055">
    <property type="protein sequence ID" value="PZD94021.1"/>
    <property type="molecule type" value="Genomic_DNA"/>
</dbReference>
<evidence type="ECO:0000256" key="2">
    <source>
        <dbReference type="ARBA" id="ARBA00023125"/>
    </source>
</evidence>
<dbReference type="InterPro" id="IPR018060">
    <property type="entry name" value="HTH_AraC"/>
</dbReference>
<keyword evidence="3" id="KW-0804">Transcription</keyword>
<dbReference type="GO" id="GO:0043565">
    <property type="term" value="F:sequence-specific DNA binding"/>
    <property type="evidence" value="ECO:0007669"/>
    <property type="project" value="InterPro"/>
</dbReference>
<dbReference type="InterPro" id="IPR041522">
    <property type="entry name" value="CdaR_GGDEF"/>
</dbReference>
<organism evidence="6 7">
    <name type="scientific">Paenibacillus sambharensis</name>
    <dbReference type="NCBI Taxonomy" id="1803190"/>
    <lineage>
        <taxon>Bacteria</taxon>
        <taxon>Bacillati</taxon>
        <taxon>Bacillota</taxon>
        <taxon>Bacilli</taxon>
        <taxon>Bacillales</taxon>
        <taxon>Paenibacillaceae</taxon>
        <taxon>Paenibacillus</taxon>
    </lineage>
</organism>
<accession>A0A2W1LQC0</accession>
<dbReference type="PANTHER" id="PTHR43280:SF28">
    <property type="entry name" value="HTH-TYPE TRANSCRIPTIONAL ACTIVATOR RHAS"/>
    <property type="match status" value="1"/>
</dbReference>
<dbReference type="RefSeq" id="WP_111148830.1">
    <property type="nucleotide sequence ID" value="NZ_QKRB01000055.1"/>
</dbReference>
<name>A0A2W1LQC0_9BACL</name>
<comment type="caution">
    <text evidence="6">The sequence shown here is derived from an EMBL/GenBank/DDBJ whole genome shotgun (WGS) entry which is preliminary data.</text>
</comment>
<keyword evidence="2" id="KW-0238">DNA-binding</keyword>
<protein>
    <submittedName>
        <fullName evidence="6">AraC family transcriptional regulator</fullName>
    </submittedName>
</protein>
<feature type="transmembrane region" description="Helical" evidence="4">
    <location>
        <begin position="12"/>
        <end position="34"/>
    </location>
</feature>
<dbReference type="Proteomes" id="UP000249522">
    <property type="component" value="Unassembled WGS sequence"/>
</dbReference>
<evidence type="ECO:0000313" key="6">
    <source>
        <dbReference type="EMBL" id="PZD94021.1"/>
    </source>
</evidence>
<dbReference type="SMART" id="SM00342">
    <property type="entry name" value="HTH_ARAC"/>
    <property type="match status" value="1"/>
</dbReference>
<evidence type="ECO:0000259" key="5">
    <source>
        <dbReference type="PROSITE" id="PS01124"/>
    </source>
</evidence>